<dbReference type="Pfam" id="PF04002">
    <property type="entry name" value="RadC"/>
    <property type="match status" value="1"/>
</dbReference>
<dbReference type="SMART" id="SM00487">
    <property type="entry name" value="DEXDc"/>
    <property type="match status" value="1"/>
</dbReference>
<dbReference type="GO" id="GO:0006281">
    <property type="term" value="P:DNA repair"/>
    <property type="evidence" value="ECO:0007669"/>
    <property type="project" value="TreeGrafter"/>
</dbReference>
<gene>
    <name evidence="6" type="ORF">AVDCRST_MAG40-855</name>
</gene>
<dbReference type="SUPFAM" id="SSF52540">
    <property type="entry name" value="P-loop containing nucleoside triphosphate hydrolases"/>
    <property type="match status" value="2"/>
</dbReference>
<dbReference type="EMBL" id="CADCTX010000250">
    <property type="protein sequence ID" value="CAA9308991.1"/>
    <property type="molecule type" value="Genomic_DNA"/>
</dbReference>
<dbReference type="PROSITE" id="PS51193">
    <property type="entry name" value="HELICASE_ATP_BIND_2"/>
    <property type="match status" value="1"/>
</dbReference>
<protein>
    <submittedName>
        <fullName evidence="6">DinG family ATP-dependent helicase YoaA</fullName>
    </submittedName>
</protein>
<keyword evidence="6" id="KW-0347">Helicase</keyword>
<dbReference type="InterPro" id="IPR045028">
    <property type="entry name" value="DinG/Rad3-like"/>
</dbReference>
<proteinExistence type="inferred from homology"/>
<dbReference type="InterPro" id="IPR014013">
    <property type="entry name" value="Helic_SF1/SF2_ATP-bd_DinG/Rad3"/>
</dbReference>
<dbReference type="AlphaFoldDB" id="A0A6J4KL04"/>
<keyword evidence="2" id="KW-0378">Hydrolase</keyword>
<accession>A0A6J4KL04</accession>
<evidence type="ECO:0000256" key="4">
    <source>
        <dbReference type="ARBA" id="ARBA00038058"/>
    </source>
</evidence>
<dbReference type="InterPro" id="IPR006555">
    <property type="entry name" value="ATP-dep_Helicase_C"/>
</dbReference>
<sequence>MISLPPSTDNRLSRQASSVMRAAIRLAGGREVCFACTVDAEGMVQGARVVSRGTVQKVLALPRAAEPGEMLVHNHPSGLLEPSDADLGVAARLYEGGIGFGIVDNAASELYVVVEVPAQVELTPLDEQSVDRDLGPEGPIAAMLGRYEDRPSQREMASTIARLYNDGGVGLLEAGTGVGKSLGYLLPALRWAAANRERTVVSTNTINLQEQLVGKDLPFLKGALTDQPVRFAMLKGWRNYLCLLRLEQASLGGAALFDAGVEGEVATLKGWAERTGDGSLADLPAPPRAEVWDEVSAEPDLCLRTKCPHYSACFLYKARREAAAADVIVVNHHLLLADVAVRRTQQNWEDAAVLPAYSRLVVDEGHHLEDAAAAHLGTSVTRRSLTRLFNRLERKGKGLLPLVVERLSARKDLLSVASLDLVHERLAPSVHAARDKASLVFDLLEAFLHEHNEPVVRLTDDFARHPIWRAGLDAALTDLLGEIELLGEGLRLVRERLETEKKRDDAVAPLLNEMKGVAKRLQSSSDGLQGALRPPPGSAPTVRWIEVRGKERNLAVAAVPLDLAPILREDLFERVDTAVITSATLSTNGRFDFLARRLGLNGPSLEPTTASFPSPFDYPRQAILAVPTDVPAPNADQNGHFLQVVRITLDLATAADGGLFVLFTSHKDVRRMADELRARGVERRWPLLVHGDDARDALVRRFRDSGRAILVGTASFWEGVDVPGEALRGLVLAKLPFRVPSEPVTAAHCEAIEARGGDAFGEYMIPHASLRLKQGFGRLIRSATDRGVVVLADPRVVTKSYGRHLLNALPPARRVVKPWPLIKPELHAFYAGGEPHGDR</sequence>
<dbReference type="InterPro" id="IPR014001">
    <property type="entry name" value="Helicase_ATP-bd"/>
</dbReference>
<dbReference type="PANTHER" id="PTHR11472:SF34">
    <property type="entry name" value="REGULATOR OF TELOMERE ELONGATION HELICASE 1"/>
    <property type="match status" value="1"/>
</dbReference>
<dbReference type="PANTHER" id="PTHR11472">
    <property type="entry name" value="DNA REPAIR DEAD HELICASE RAD3/XP-D SUBFAMILY MEMBER"/>
    <property type="match status" value="1"/>
</dbReference>
<dbReference type="Pfam" id="PF13307">
    <property type="entry name" value="Helicase_C_2"/>
    <property type="match status" value="1"/>
</dbReference>
<evidence type="ECO:0000259" key="5">
    <source>
        <dbReference type="PROSITE" id="PS51193"/>
    </source>
</evidence>
<reference evidence="6" key="1">
    <citation type="submission" date="2020-02" db="EMBL/GenBank/DDBJ databases">
        <authorList>
            <person name="Meier V. D."/>
        </authorList>
    </citation>
    <scope>NUCLEOTIDE SEQUENCE</scope>
    <source>
        <strain evidence="6">AVDCRST_MAG40</strain>
    </source>
</reference>
<dbReference type="InterPro" id="IPR020891">
    <property type="entry name" value="UPF0758_CS"/>
</dbReference>
<dbReference type="SMART" id="SM00491">
    <property type="entry name" value="HELICc2"/>
    <property type="match status" value="1"/>
</dbReference>
<dbReference type="InterPro" id="IPR025657">
    <property type="entry name" value="RadC_JAB"/>
</dbReference>
<name>A0A6J4KL04_9BACT</name>
<evidence type="ECO:0000313" key="6">
    <source>
        <dbReference type="EMBL" id="CAA9308991.1"/>
    </source>
</evidence>
<evidence type="ECO:0000256" key="2">
    <source>
        <dbReference type="ARBA" id="ARBA00022801"/>
    </source>
</evidence>
<comment type="similarity">
    <text evidence="4">Belongs to the helicase family. DinG subfamily.</text>
</comment>
<organism evidence="6">
    <name type="scientific">uncultured Gemmatimonadaceae bacterium</name>
    <dbReference type="NCBI Taxonomy" id="246130"/>
    <lineage>
        <taxon>Bacteria</taxon>
        <taxon>Pseudomonadati</taxon>
        <taxon>Gemmatimonadota</taxon>
        <taxon>Gemmatimonadia</taxon>
        <taxon>Gemmatimonadales</taxon>
        <taxon>Gemmatimonadaceae</taxon>
        <taxon>environmental samples</taxon>
    </lineage>
</organism>
<keyword evidence="3" id="KW-0067">ATP-binding</keyword>
<dbReference type="GO" id="GO:0005524">
    <property type="term" value="F:ATP binding"/>
    <property type="evidence" value="ECO:0007669"/>
    <property type="project" value="UniProtKB-KW"/>
</dbReference>
<dbReference type="GO" id="GO:0003676">
    <property type="term" value="F:nucleic acid binding"/>
    <property type="evidence" value="ECO:0007669"/>
    <property type="project" value="InterPro"/>
</dbReference>
<dbReference type="Gene3D" id="3.40.50.300">
    <property type="entry name" value="P-loop containing nucleotide triphosphate hydrolases"/>
    <property type="match status" value="2"/>
</dbReference>
<dbReference type="Gene3D" id="3.40.140.10">
    <property type="entry name" value="Cytidine Deaminase, domain 2"/>
    <property type="match status" value="1"/>
</dbReference>
<dbReference type="PROSITE" id="PS01302">
    <property type="entry name" value="UPF0758"/>
    <property type="match status" value="1"/>
</dbReference>
<evidence type="ECO:0000256" key="3">
    <source>
        <dbReference type="ARBA" id="ARBA00022840"/>
    </source>
</evidence>
<dbReference type="GO" id="GO:0016818">
    <property type="term" value="F:hydrolase activity, acting on acid anhydrides, in phosphorus-containing anhydrides"/>
    <property type="evidence" value="ECO:0007669"/>
    <property type="project" value="InterPro"/>
</dbReference>
<evidence type="ECO:0000256" key="1">
    <source>
        <dbReference type="ARBA" id="ARBA00022741"/>
    </source>
</evidence>
<keyword evidence="1" id="KW-0547">Nucleotide-binding</keyword>
<feature type="domain" description="Helicase ATP-binding" evidence="5">
    <location>
        <begin position="139"/>
        <end position="419"/>
    </location>
</feature>
<dbReference type="InterPro" id="IPR027417">
    <property type="entry name" value="P-loop_NTPase"/>
</dbReference>
<dbReference type="GO" id="GO:0003678">
    <property type="term" value="F:DNA helicase activity"/>
    <property type="evidence" value="ECO:0007669"/>
    <property type="project" value="TreeGrafter"/>
</dbReference>